<evidence type="ECO:0000313" key="2">
    <source>
        <dbReference type="Proteomes" id="UP000277928"/>
    </source>
</evidence>
<accession>A0A3P6SPB7</accession>
<protein>
    <submittedName>
        <fullName evidence="1">Uncharacterized protein</fullName>
    </submittedName>
</protein>
<keyword evidence="2" id="KW-1185">Reference proteome</keyword>
<organism evidence="1 2">
    <name type="scientific">Litomosoides sigmodontis</name>
    <name type="common">Filarial nematode worm</name>
    <dbReference type="NCBI Taxonomy" id="42156"/>
    <lineage>
        <taxon>Eukaryota</taxon>
        <taxon>Metazoa</taxon>
        <taxon>Ecdysozoa</taxon>
        <taxon>Nematoda</taxon>
        <taxon>Chromadorea</taxon>
        <taxon>Rhabditida</taxon>
        <taxon>Spirurina</taxon>
        <taxon>Spiruromorpha</taxon>
        <taxon>Filarioidea</taxon>
        <taxon>Onchocercidae</taxon>
        <taxon>Litomosoides</taxon>
    </lineage>
</organism>
<dbReference type="EMBL" id="UYRX01000108">
    <property type="protein sequence ID" value="VDK74207.1"/>
    <property type="molecule type" value="Genomic_DNA"/>
</dbReference>
<evidence type="ECO:0000313" key="1">
    <source>
        <dbReference type="EMBL" id="VDK74207.1"/>
    </source>
</evidence>
<proteinExistence type="predicted"/>
<gene>
    <name evidence="1" type="ORF">NLS_LOCUS2388</name>
</gene>
<dbReference type="OMA" id="TSCASYT"/>
<reference evidence="1 2" key="1">
    <citation type="submission" date="2018-08" db="EMBL/GenBank/DDBJ databases">
        <authorList>
            <person name="Laetsch R D."/>
            <person name="Stevens L."/>
            <person name="Kumar S."/>
            <person name="Blaxter L. M."/>
        </authorList>
    </citation>
    <scope>NUCLEOTIDE SEQUENCE [LARGE SCALE GENOMIC DNA]</scope>
</reference>
<sequence>MTSRVRAAVVAAATANSAHKVPSLVLMKRQGKRVYEHGQQNEPISPMYSLPEGISATTYNTTCVSHTGHLQVQQNMLVIFLSQKIFGVLLAGRT</sequence>
<name>A0A3P6SPB7_LITSI</name>
<dbReference type="Proteomes" id="UP000277928">
    <property type="component" value="Unassembled WGS sequence"/>
</dbReference>
<dbReference type="AlphaFoldDB" id="A0A3P6SPB7"/>